<dbReference type="EC" id="6.2.1.30" evidence="8 11"/>
<evidence type="ECO:0000256" key="11">
    <source>
        <dbReference type="PIRNR" id="PIRNR006444"/>
    </source>
</evidence>
<keyword evidence="5 11" id="KW-0547">Nucleotide-binding</keyword>
<comment type="similarity">
    <text evidence="7 11">Belongs to the phenylacetyl-CoA ligase family.</text>
</comment>
<accession>A0A9D1QZI2</accession>
<proteinExistence type="inferred from homology"/>
<comment type="subunit">
    <text evidence="1">Monomer.</text>
</comment>
<evidence type="ECO:0000256" key="8">
    <source>
        <dbReference type="ARBA" id="ARBA00066629"/>
    </source>
</evidence>
<dbReference type="InterPro" id="IPR051414">
    <property type="entry name" value="Adenylate-forming_Reductase"/>
</dbReference>
<dbReference type="PIRSF" id="PIRSF006444">
    <property type="entry name" value="PaaK"/>
    <property type="match status" value="1"/>
</dbReference>
<dbReference type="Proteomes" id="UP000824264">
    <property type="component" value="Unassembled WGS sequence"/>
</dbReference>
<evidence type="ECO:0000313" key="15">
    <source>
        <dbReference type="Proteomes" id="UP000824264"/>
    </source>
</evidence>
<keyword evidence="3" id="KW-0597">Phosphoprotein</keyword>
<dbReference type="PANTHER" id="PTHR43439:SF2">
    <property type="entry name" value="ENZYME, PUTATIVE (JCVI)-RELATED"/>
    <property type="match status" value="1"/>
</dbReference>
<evidence type="ECO:0000313" key="14">
    <source>
        <dbReference type="EMBL" id="HIW78145.1"/>
    </source>
</evidence>
<comment type="caution">
    <text evidence="14">The sequence shown here is derived from an EMBL/GenBank/DDBJ whole genome shotgun (WGS) entry which is preliminary data.</text>
</comment>
<feature type="domain" description="AMP-dependent synthetase/ligase" evidence="12">
    <location>
        <begin position="87"/>
        <end position="283"/>
    </location>
</feature>
<evidence type="ECO:0000256" key="10">
    <source>
        <dbReference type="ARBA" id="ARBA00075111"/>
    </source>
</evidence>
<dbReference type="InterPro" id="IPR042099">
    <property type="entry name" value="ANL_N_sf"/>
</dbReference>
<reference evidence="14" key="2">
    <citation type="submission" date="2021-04" db="EMBL/GenBank/DDBJ databases">
        <authorList>
            <person name="Gilroy R."/>
        </authorList>
    </citation>
    <scope>NUCLEOTIDE SEQUENCE</scope>
    <source>
        <strain evidence="14">ChiSxjej5B17-1746</strain>
    </source>
</reference>
<dbReference type="Gene3D" id="3.30.300.30">
    <property type="match status" value="1"/>
</dbReference>
<sequence>MDYFDIAETWDRETLENVQLTRLKTTIQQAARAPFYARRLAEAGVSADNLRSLDDIRRIPFTSKDDLRSQYPYGLATVPHSEFVRMHCSSGTTGTPVAVCYTQPDINSWADLMARCLYMAGVRKGDVFQNMSGYGLFTGGLGIHFGAERLGCMTIPAGAGNSKRQLKLVKDFGTTVAHILPSYALHLGTTLIEEGEDPRSMPLRIACVGAEPYTEETRRRIERMFDMKVYNSYGLSEMNGPGVAFECQEQNGLHLWEDAYLLEIIDPETGKLVPDGEVGELVLTTLCRHGMPILRYRTRDLTRIIPGDCPCGRKHRRIDRILGRSDDMIIVKGVNIYPMQVERVLMAYPEVGQNYLIVLERDGLKDTMKVQVEIREESFVEDMRVLRGLQETIARALKDEILITPKVELVQHNSLPRTEGKAQRVIDRRAKN</sequence>
<evidence type="ECO:0000256" key="4">
    <source>
        <dbReference type="ARBA" id="ARBA00022598"/>
    </source>
</evidence>
<comment type="catalytic activity">
    <reaction evidence="11">
        <text>2-phenylacetate + ATP + CoA = phenylacetyl-CoA + AMP + diphosphate</text>
        <dbReference type="Rhea" id="RHEA:20956"/>
        <dbReference type="ChEBI" id="CHEBI:18401"/>
        <dbReference type="ChEBI" id="CHEBI:30616"/>
        <dbReference type="ChEBI" id="CHEBI:33019"/>
        <dbReference type="ChEBI" id="CHEBI:57287"/>
        <dbReference type="ChEBI" id="CHEBI:57390"/>
        <dbReference type="ChEBI" id="CHEBI:456215"/>
        <dbReference type="EC" id="6.2.1.30"/>
    </reaction>
</comment>
<feature type="domain" description="AMP-dependent ligase C-terminal" evidence="13">
    <location>
        <begin position="333"/>
        <end position="429"/>
    </location>
</feature>
<dbReference type="Gene3D" id="3.40.50.12780">
    <property type="entry name" value="N-terminal domain of ligase-like"/>
    <property type="match status" value="1"/>
</dbReference>
<organism evidence="14 15">
    <name type="scientific">Candidatus Bilophila faecipullorum</name>
    <dbReference type="NCBI Taxonomy" id="2838482"/>
    <lineage>
        <taxon>Bacteria</taxon>
        <taxon>Pseudomonadati</taxon>
        <taxon>Thermodesulfobacteriota</taxon>
        <taxon>Desulfovibrionia</taxon>
        <taxon>Desulfovibrionales</taxon>
        <taxon>Desulfovibrionaceae</taxon>
        <taxon>Bilophila</taxon>
    </lineage>
</organism>
<dbReference type="GO" id="GO:0047475">
    <property type="term" value="F:phenylacetate-CoA ligase activity"/>
    <property type="evidence" value="ECO:0007669"/>
    <property type="project" value="UniProtKB-EC"/>
</dbReference>
<dbReference type="AlphaFoldDB" id="A0A9D1QZI2"/>
<dbReference type="GO" id="GO:0010124">
    <property type="term" value="P:phenylacetate catabolic process"/>
    <property type="evidence" value="ECO:0007669"/>
    <property type="project" value="UniProtKB-UniRule"/>
</dbReference>
<evidence type="ECO:0000256" key="5">
    <source>
        <dbReference type="ARBA" id="ARBA00022741"/>
    </source>
</evidence>
<comment type="function">
    <text evidence="11">Catalyzes the activation of phenylacetic acid (PA) to phenylacetyl-CoA (PA-CoA).</text>
</comment>
<evidence type="ECO:0000256" key="1">
    <source>
        <dbReference type="ARBA" id="ARBA00011245"/>
    </source>
</evidence>
<dbReference type="Pfam" id="PF00501">
    <property type="entry name" value="AMP-binding"/>
    <property type="match status" value="1"/>
</dbReference>
<dbReference type="InterPro" id="IPR011880">
    <property type="entry name" value="PA_CoA_ligase"/>
</dbReference>
<gene>
    <name evidence="14" type="ORF">H9874_03240</name>
</gene>
<dbReference type="PANTHER" id="PTHR43439">
    <property type="entry name" value="PHENYLACETATE-COENZYME A LIGASE"/>
    <property type="match status" value="1"/>
</dbReference>
<dbReference type="InterPro" id="IPR045851">
    <property type="entry name" value="AMP-bd_C_sf"/>
</dbReference>
<dbReference type="SUPFAM" id="SSF56801">
    <property type="entry name" value="Acetyl-CoA synthetase-like"/>
    <property type="match status" value="1"/>
</dbReference>
<dbReference type="InterPro" id="IPR028154">
    <property type="entry name" value="AMP-dep_Lig_C"/>
</dbReference>
<dbReference type="InterPro" id="IPR000873">
    <property type="entry name" value="AMP-dep_synth/lig_dom"/>
</dbReference>
<dbReference type="FunFam" id="3.40.50.12780:FF:000016">
    <property type="entry name" value="Phenylacetate-coenzyme A ligase"/>
    <property type="match status" value="1"/>
</dbReference>
<evidence type="ECO:0000256" key="9">
    <source>
        <dbReference type="ARBA" id="ARBA00068695"/>
    </source>
</evidence>
<keyword evidence="4 11" id="KW-0436">Ligase</keyword>
<dbReference type="GO" id="GO:0000166">
    <property type="term" value="F:nucleotide binding"/>
    <property type="evidence" value="ECO:0007669"/>
    <property type="project" value="UniProtKB-KW"/>
</dbReference>
<reference evidence="14" key="1">
    <citation type="journal article" date="2021" name="PeerJ">
        <title>Extensive microbial diversity within the chicken gut microbiome revealed by metagenomics and culture.</title>
        <authorList>
            <person name="Gilroy R."/>
            <person name="Ravi A."/>
            <person name="Getino M."/>
            <person name="Pursley I."/>
            <person name="Horton D.L."/>
            <person name="Alikhan N.F."/>
            <person name="Baker D."/>
            <person name="Gharbi K."/>
            <person name="Hall N."/>
            <person name="Watson M."/>
            <person name="Adriaenssens E.M."/>
            <person name="Foster-Nyarko E."/>
            <person name="Jarju S."/>
            <person name="Secka A."/>
            <person name="Antonio M."/>
            <person name="Oren A."/>
            <person name="Chaudhuri R.R."/>
            <person name="La Ragione R."/>
            <person name="Hildebrand F."/>
            <person name="Pallen M.J."/>
        </authorList>
    </citation>
    <scope>NUCLEOTIDE SEQUENCE</scope>
    <source>
        <strain evidence="14">ChiSxjej5B17-1746</strain>
    </source>
</reference>
<comment type="pathway">
    <text evidence="6 11">Aromatic compound metabolism; phenylacetate degradation.</text>
</comment>
<dbReference type="Pfam" id="PF14535">
    <property type="entry name" value="AMP-binding_C_2"/>
    <property type="match status" value="1"/>
</dbReference>
<protein>
    <recommendedName>
        <fullName evidence="9 11">Phenylacetate-coenzyme A ligase</fullName>
        <ecNumber evidence="8 11">6.2.1.30</ecNumber>
    </recommendedName>
    <alternativeName>
        <fullName evidence="10 11">Phenylacetyl-CoA ligase</fullName>
    </alternativeName>
</protein>
<keyword evidence="2" id="KW-0596">Phosphopantetheine</keyword>
<evidence type="ECO:0000259" key="12">
    <source>
        <dbReference type="Pfam" id="PF00501"/>
    </source>
</evidence>
<evidence type="ECO:0000259" key="13">
    <source>
        <dbReference type="Pfam" id="PF14535"/>
    </source>
</evidence>
<evidence type="ECO:0000256" key="6">
    <source>
        <dbReference type="ARBA" id="ARBA00060591"/>
    </source>
</evidence>
<evidence type="ECO:0000256" key="3">
    <source>
        <dbReference type="ARBA" id="ARBA00022553"/>
    </source>
</evidence>
<evidence type="ECO:0000256" key="2">
    <source>
        <dbReference type="ARBA" id="ARBA00022450"/>
    </source>
</evidence>
<name>A0A9D1QZI2_9BACT</name>
<evidence type="ECO:0000256" key="7">
    <source>
        <dbReference type="ARBA" id="ARBA00061566"/>
    </source>
</evidence>
<dbReference type="CDD" id="cd05913">
    <property type="entry name" value="PaaK"/>
    <property type="match status" value="1"/>
</dbReference>
<dbReference type="EMBL" id="DXGI01000112">
    <property type="protein sequence ID" value="HIW78145.1"/>
    <property type="molecule type" value="Genomic_DNA"/>
</dbReference>